<comment type="caution">
    <text evidence="1">The sequence shown here is derived from an EMBL/GenBank/DDBJ whole genome shotgun (WGS) entry which is preliminary data.</text>
</comment>
<dbReference type="EMBL" id="JAAHBV010000886">
    <property type="protein sequence ID" value="NER62526.1"/>
    <property type="molecule type" value="Genomic_DNA"/>
</dbReference>
<protein>
    <submittedName>
        <fullName evidence="1">Uncharacterized protein</fullName>
    </submittedName>
</protein>
<sequence>EFKLDSADDRDALLLEFSKLVEFCTEKSKCNVFLISQDLQGVVRDALDQLIDLRLVHPVKSRVTLKTGAKGALFEAYMLDLSQYSAARKVHQFSIVDLKGKNKDEEIRKASLIYKK</sequence>
<reference evidence="1 2" key="1">
    <citation type="submission" date="2020-02" db="EMBL/GenBank/DDBJ databases">
        <title>Broccoli isolated Pseudomonas sp.</title>
        <authorList>
            <person name="Fujikawa T."/>
            <person name="Sawada H."/>
        </authorList>
    </citation>
    <scope>NUCLEOTIDE SEQUENCE [LARGE SCALE GENOMIC DNA]</scope>
    <source>
        <strain evidence="1 2">MAFF212428</strain>
    </source>
</reference>
<evidence type="ECO:0000313" key="2">
    <source>
        <dbReference type="Proteomes" id="UP000480410"/>
    </source>
</evidence>
<accession>A0A6M0CY91</accession>
<proteinExistence type="predicted"/>
<feature type="non-terminal residue" evidence="1">
    <location>
        <position position="1"/>
    </location>
</feature>
<evidence type="ECO:0000313" key="1">
    <source>
        <dbReference type="EMBL" id="NER62526.1"/>
    </source>
</evidence>
<name>A0A6M0CY91_9PSED</name>
<dbReference type="Proteomes" id="UP000480410">
    <property type="component" value="Unassembled WGS sequence"/>
</dbReference>
<organism evidence="1 2">
    <name type="scientific">Pseudomonas brassicae</name>
    <dbReference type="NCBI Taxonomy" id="2708063"/>
    <lineage>
        <taxon>Bacteria</taxon>
        <taxon>Pseudomonadati</taxon>
        <taxon>Pseudomonadota</taxon>
        <taxon>Gammaproteobacteria</taxon>
        <taxon>Pseudomonadales</taxon>
        <taxon>Pseudomonadaceae</taxon>
        <taxon>Pseudomonas</taxon>
    </lineage>
</organism>
<dbReference type="AlphaFoldDB" id="A0A6M0CY91"/>
<gene>
    <name evidence="1" type="ORF">G3435_26490</name>
</gene>